<protein>
    <submittedName>
        <fullName evidence="2">Uncharacterized protein LOC112681535</fullName>
    </submittedName>
</protein>
<dbReference type="AlphaFoldDB" id="A0A8B8FAY4"/>
<keyword evidence="1" id="KW-1185">Reference proteome</keyword>
<gene>
    <name evidence="2" type="primary">LOC112681535</name>
</gene>
<proteinExistence type="predicted"/>
<dbReference type="Proteomes" id="UP000694846">
    <property type="component" value="Unplaced"/>
</dbReference>
<evidence type="ECO:0000313" key="1">
    <source>
        <dbReference type="Proteomes" id="UP000694846"/>
    </source>
</evidence>
<evidence type="ECO:0000313" key="2">
    <source>
        <dbReference type="RefSeq" id="XP_025407567.1"/>
    </source>
</evidence>
<dbReference type="RefSeq" id="XP_025407567.1">
    <property type="nucleotide sequence ID" value="XM_025551782.1"/>
</dbReference>
<organism evidence="1 2">
    <name type="scientific">Sipha flava</name>
    <name type="common">yellow sugarcane aphid</name>
    <dbReference type="NCBI Taxonomy" id="143950"/>
    <lineage>
        <taxon>Eukaryota</taxon>
        <taxon>Metazoa</taxon>
        <taxon>Ecdysozoa</taxon>
        <taxon>Arthropoda</taxon>
        <taxon>Hexapoda</taxon>
        <taxon>Insecta</taxon>
        <taxon>Pterygota</taxon>
        <taxon>Neoptera</taxon>
        <taxon>Paraneoptera</taxon>
        <taxon>Hemiptera</taxon>
        <taxon>Sternorrhyncha</taxon>
        <taxon>Aphidomorpha</taxon>
        <taxon>Aphidoidea</taxon>
        <taxon>Aphididae</taxon>
        <taxon>Sipha</taxon>
    </lineage>
</organism>
<sequence>MNGTTIVTVMFDKLVTSDDDQLNVPEYTPTPSSAVNTESIIAEENELNDIDNELDLGNLNSGSRQPILKEYPKTKFGSQNRGFTPSYFSEFNWLEYSVRKDSVFCFPCRIFGTAHLTENTFTVIGFKNWKKVSFTTILIKILISLKLKYLCI</sequence>
<accession>A0A8B8FAY4</accession>
<reference evidence="2" key="1">
    <citation type="submission" date="2025-08" db="UniProtKB">
        <authorList>
            <consortium name="RefSeq"/>
        </authorList>
    </citation>
    <scope>IDENTIFICATION</scope>
    <source>
        <tissue evidence="2">Whole body</tissue>
    </source>
</reference>
<dbReference type="OrthoDB" id="6628349at2759"/>
<name>A0A8B8FAY4_9HEMI</name>
<dbReference type="GeneID" id="112681535"/>